<keyword evidence="3" id="KW-0862">Zinc</keyword>
<feature type="active site" description="Proton donor/acceptor" evidence="2">
    <location>
        <position position="198"/>
    </location>
</feature>
<dbReference type="InterPro" id="IPR011042">
    <property type="entry name" value="6-blade_b-propeller_TolB-like"/>
</dbReference>
<dbReference type="EMBL" id="CP000874">
    <property type="protein sequence ID" value="ACP21912.1"/>
    <property type="molecule type" value="Genomic_DNA"/>
</dbReference>
<dbReference type="Proteomes" id="UP000001054">
    <property type="component" value="Plasmid pNGR234b"/>
</dbReference>
<accession>Q6W1J4</accession>
<reference evidence="5" key="1">
    <citation type="submission" date="2003-06" db="EMBL/GenBank/DDBJ databases">
        <title>Comparative DNA analysis of two large contigs of the Rhizobium sp. NGR234 megaplasmid 2.</title>
        <authorList>
            <person name="Broughton W.J."/>
            <person name="Perret X."/>
            <person name="Staehelin C."/>
            <person name="Schmitz R.A."/>
            <person name="Raasch C."/>
            <person name="Liesegang H."/>
            <person name="Gottschalk G."/>
            <person name="Streit W.R."/>
        </authorList>
    </citation>
    <scope>NUCLEOTIDE SEQUENCE</scope>
    <source>
        <strain evidence="5">NGR234</strain>
        <plasmid evidence="5">megaplasmid 2</plasmid>
    </source>
</reference>
<reference evidence="6 7" key="3">
    <citation type="journal article" date="2009" name="Appl. Environ. Microbiol.">
        <title>Rhizobium sp. strain NGR234 possesses a remarkable number of secretion systems.</title>
        <authorList>
            <person name="Schmeisser C."/>
            <person name="Liesegang H."/>
            <person name="Krysciak D."/>
            <person name="Bakkou N."/>
            <person name="Le Quere A."/>
            <person name="Wollherr A."/>
            <person name="Heinemeyer I."/>
            <person name="Morgenstern B."/>
            <person name="Pommerening-Roeser A."/>
            <person name="Flores M."/>
            <person name="Palacios R."/>
            <person name="Brenner S."/>
            <person name="Gottschalk G."/>
            <person name="Schmitz R.A."/>
            <person name="Broughton W.J."/>
            <person name="Perret X."/>
            <person name="Strittmatter A.W."/>
            <person name="Streit W.R."/>
        </authorList>
    </citation>
    <scope>NUCLEOTIDE SEQUENCE [LARGE SCALE GENOMIC DNA]</scope>
    <source>
        <strain evidence="7">NBRC 101917 / NGR234</strain>
        <strain evidence="6">NGR234</strain>
        <plasmid evidence="6">pNGR234b</plasmid>
    </source>
</reference>
<dbReference type="InterPro" id="IPR013658">
    <property type="entry name" value="SGL"/>
</dbReference>
<dbReference type="OrthoDB" id="2633250at2"/>
<dbReference type="PANTHER" id="PTHR10907">
    <property type="entry name" value="REGUCALCIN"/>
    <property type="match status" value="1"/>
</dbReference>
<evidence type="ECO:0000256" key="2">
    <source>
        <dbReference type="PIRSR" id="PIRSR605511-1"/>
    </source>
</evidence>
<name>Q6W1J4_SINFN</name>
<dbReference type="SUPFAM" id="SSF63829">
    <property type="entry name" value="Calcium-dependent phosphotriesterase"/>
    <property type="match status" value="1"/>
</dbReference>
<feature type="binding site" evidence="3">
    <location>
        <position position="100"/>
    </location>
    <ligand>
        <name>substrate</name>
    </ligand>
</feature>
<proteinExistence type="inferred from homology"/>
<evidence type="ECO:0000313" key="6">
    <source>
        <dbReference type="EMBL" id="ACP21912.1"/>
    </source>
</evidence>
<gene>
    <name evidence="6" type="ordered locus">NGR_b04490</name>
    <name evidence="5" type="ORF">RNGR00247</name>
</gene>
<dbReference type="HOGENOM" id="CLU_036110_3_1_5"/>
<keyword evidence="7" id="KW-1185">Reference proteome</keyword>
<organism evidence="5">
    <name type="scientific">Sinorhizobium fredii (strain NBRC 101917 / NGR234)</name>
    <dbReference type="NCBI Taxonomy" id="394"/>
    <lineage>
        <taxon>Bacteria</taxon>
        <taxon>Pseudomonadati</taxon>
        <taxon>Pseudomonadota</taxon>
        <taxon>Alphaproteobacteria</taxon>
        <taxon>Hyphomicrobiales</taxon>
        <taxon>Rhizobiaceae</taxon>
        <taxon>Sinorhizobium/Ensifer group</taxon>
        <taxon>Sinorhizobium</taxon>
    </lineage>
</organism>
<geneLocation type="plasmid" evidence="6">
    <name>pNGR234b</name>
</geneLocation>
<protein>
    <recommendedName>
        <fullName evidence="4">SMP-30/Gluconolactonase/LRE-like region domain-containing protein</fullName>
    </recommendedName>
</protein>
<dbReference type="PATRIC" id="fig|394.7.peg.896"/>
<dbReference type="PANTHER" id="PTHR10907:SF47">
    <property type="entry name" value="REGUCALCIN"/>
    <property type="match status" value="1"/>
</dbReference>
<dbReference type="Pfam" id="PF08450">
    <property type="entry name" value="SGL"/>
    <property type="match status" value="1"/>
</dbReference>
<dbReference type="KEGG" id="rhi:NGR_b04490"/>
<keyword evidence="3" id="KW-0479">Metal-binding</keyword>
<dbReference type="GO" id="GO:0019853">
    <property type="term" value="P:L-ascorbic acid biosynthetic process"/>
    <property type="evidence" value="ECO:0007669"/>
    <property type="project" value="TreeGrafter"/>
</dbReference>
<dbReference type="GO" id="GO:0005509">
    <property type="term" value="F:calcium ion binding"/>
    <property type="evidence" value="ECO:0007669"/>
    <property type="project" value="TreeGrafter"/>
</dbReference>
<keyword evidence="5" id="KW-0614">Plasmid</keyword>
<feature type="binding site" evidence="3">
    <location>
        <position position="148"/>
    </location>
    <ligand>
        <name>a divalent metal cation</name>
        <dbReference type="ChEBI" id="CHEBI:60240"/>
    </ligand>
</feature>
<feature type="binding site" evidence="3">
    <location>
        <position position="17"/>
    </location>
    <ligand>
        <name>a divalent metal cation</name>
        <dbReference type="ChEBI" id="CHEBI:60240"/>
    </ligand>
</feature>
<evidence type="ECO:0000313" key="5">
    <source>
        <dbReference type="EMBL" id="AAQ87374.1"/>
    </source>
</evidence>
<dbReference type="RefSeq" id="WP_012706511.1">
    <property type="nucleotide sequence ID" value="NC_012586.1"/>
</dbReference>
<sequence>MSLEPKLLLAAQTELGECPVWDPDRNTLFFMDIIGKKLHAYEWSSGNDRVLELPALGGALALAKDGRLIAGLQNGIHMIEPESGAIEFVTDPEPNKPDHRLNEGKCDPEGRFWIGSISTLGRFPSGCLYRLEKDGSVSEVLSEVSVPNTMAWLPDSKGMVFADSVTKQVWRFQYDAGTGAISNREVFIDVSDFTGIPDGVAIDSEGGLWIAEFGGAAVHHFSAEGKRIGRVILPATQVTSCVFAGPDLQHLVIITTKRLLDESGRKAQPHSGDLFVVEPGVRGLQPHLFG</sequence>
<dbReference type="PRINTS" id="PR01790">
    <property type="entry name" value="SMP30FAMILY"/>
</dbReference>
<dbReference type="InterPro" id="IPR005511">
    <property type="entry name" value="SMP-30"/>
</dbReference>
<evidence type="ECO:0000313" key="7">
    <source>
        <dbReference type="Proteomes" id="UP000001054"/>
    </source>
</evidence>
<comment type="similarity">
    <text evidence="1">Belongs to the SMP-30/CGR1 family.</text>
</comment>
<reference evidence="7" key="2">
    <citation type="journal article" date="2004" name="J. Bacteriol.">
        <title>An evolutionary hot spot: the pNGR234b replicon of Rhizobium sp. strain NGR234.</title>
        <authorList>
            <person name="Streit W.R."/>
            <person name="Schmitz R.A."/>
            <person name="Perret X."/>
            <person name="Staehelin C."/>
            <person name="Deakin W.J."/>
            <person name="Raasch C."/>
            <person name="Liesegang H."/>
            <person name="Broughton W.J."/>
        </authorList>
    </citation>
    <scope>NUCLEOTIDE SEQUENCE [LARGE SCALE GENOMIC DNA]</scope>
    <source>
        <strain evidence="7">NBRC 101917 / NGR234</strain>
    </source>
</reference>
<dbReference type="AlphaFoldDB" id="Q6W1J4"/>
<feature type="binding site" evidence="3">
    <location>
        <position position="198"/>
    </location>
    <ligand>
        <name>a divalent metal cation</name>
        <dbReference type="ChEBI" id="CHEBI:60240"/>
    </ligand>
</feature>
<dbReference type="Gene3D" id="2.120.10.30">
    <property type="entry name" value="TolB, C-terminal domain"/>
    <property type="match status" value="1"/>
</dbReference>
<evidence type="ECO:0000259" key="4">
    <source>
        <dbReference type="Pfam" id="PF08450"/>
    </source>
</evidence>
<comment type="cofactor">
    <cofactor evidence="3">
        <name>Zn(2+)</name>
        <dbReference type="ChEBI" id="CHEBI:29105"/>
    </cofactor>
    <text evidence="3">Binds 1 divalent metal cation per subunit.</text>
</comment>
<geneLocation type="plasmid" evidence="5">
    <name>megaplasmid 2</name>
</geneLocation>
<evidence type="ECO:0000256" key="1">
    <source>
        <dbReference type="ARBA" id="ARBA00008853"/>
    </source>
</evidence>
<dbReference type="GO" id="GO:0004341">
    <property type="term" value="F:gluconolactonase activity"/>
    <property type="evidence" value="ECO:0007669"/>
    <property type="project" value="TreeGrafter"/>
</dbReference>
<dbReference type="EMBL" id="AY316747">
    <property type="protein sequence ID" value="AAQ87374.1"/>
    <property type="molecule type" value="Genomic_DNA"/>
</dbReference>
<feature type="domain" description="SMP-30/Gluconolactonase/LRE-like region" evidence="4">
    <location>
        <begin position="15"/>
        <end position="256"/>
    </location>
</feature>
<geneLocation type="plasmid" evidence="7">
    <name>sym pNGR234b</name>
</geneLocation>
<feature type="binding site" evidence="3">
    <location>
        <position position="102"/>
    </location>
    <ligand>
        <name>substrate</name>
    </ligand>
</feature>
<evidence type="ECO:0000256" key="3">
    <source>
        <dbReference type="PIRSR" id="PIRSR605511-2"/>
    </source>
</evidence>